<sequence>MKRHFPPFHVIAAAGSASSTAISSSSPIMSYRNSYRGGRGWGRGRRSYSDRPVGEGEDHPHQFVAGDSHFRQVHNANQGFRPPYGMKNFSDSQSSTTNNTYRPKNYNPRPQPAPFRKPYGPYPRPPPSQHQQPYRQPMPQNGVNQHPYRQPLPQYGANKQFRPEWQPLQQQQQRQQQQQQFKPGPPRGWDYRKWEFAKPEPPLEWERFTVLSYNILADYLAAAHRQQLYFHIPGYMMDWEWRKRNIAFEIGLWSADILCLQEVDRFQDLKEELGLRGYSGIWKMRTGDPIDGCAIFWRDSRFKLLHEESIEFNRLGLRDNVAQICVLESLYLCNDSDAAVSAPSLKRGKRVVVCNIHVLFNPKRGDIKLGQVRVLLSRAHSVAKLWDDAPVVVCGDFNSTPKSPLYSFITEQKLDLSELPRNQVSGQTPAETRPWKPSNPHPGSLSAENSSQVSPTAIHELGTENSESVSVQKQDSAIDSSGNKTSGDATISISFSHVLREGVKSMNLGSEELDKQLRENDTEIVGGCNFENESTITASCNDLEDTPVALQDVAASSGSLFMDGNHDSRLLDVKTESCSSKEILEGRNGNDKPSFRPEEVESIEECASLEGQAVCPPESEMLNDIPDVDPDNLVVDQYKYDSSAWTPAEIEAATGSSCCMIAEHPLKLHSAYGEVQDCYGTRDSTGEPSVTSYHKRFFGTVDYIWRSEGLQTSRVLATLPKHAMMWTQGFPTKKWGSDHIALVSELAFRDNISCPTSEVKLEDGS</sequence>
<dbReference type="InterPro" id="IPR050410">
    <property type="entry name" value="CCR4/nocturin_mRNA_transcr"/>
</dbReference>
<feature type="region of interest" description="Disordered" evidence="1">
    <location>
        <begin position="419"/>
        <end position="486"/>
    </location>
</feature>
<dbReference type="PANTHER" id="PTHR12121:SF85">
    <property type="entry name" value="CARBON CATABOLITE REPRESSOR PROTEIN 4 HOMOLOG 6"/>
    <property type="match status" value="1"/>
</dbReference>
<feature type="compositionally biased region" description="Polar residues" evidence="1">
    <location>
        <begin position="89"/>
        <end position="102"/>
    </location>
</feature>
<evidence type="ECO:0000256" key="1">
    <source>
        <dbReference type="SAM" id="MobiDB-lite"/>
    </source>
</evidence>
<feature type="compositionally biased region" description="Polar residues" evidence="1">
    <location>
        <begin position="463"/>
        <end position="486"/>
    </location>
</feature>
<keyword evidence="4" id="KW-1185">Reference proteome</keyword>
<feature type="domain" description="Endonuclease/exonuclease/phosphatase" evidence="2">
    <location>
        <begin position="250"/>
        <end position="439"/>
    </location>
</feature>
<evidence type="ECO:0000313" key="3">
    <source>
        <dbReference type="EMBL" id="CAI9094475.1"/>
    </source>
</evidence>
<dbReference type="EMBL" id="OX459119">
    <property type="protein sequence ID" value="CAI9094475.1"/>
    <property type="molecule type" value="Genomic_DNA"/>
</dbReference>
<dbReference type="PANTHER" id="PTHR12121">
    <property type="entry name" value="CARBON CATABOLITE REPRESSOR PROTEIN 4"/>
    <property type="match status" value="1"/>
</dbReference>
<feature type="compositionally biased region" description="Low complexity" evidence="1">
    <location>
        <begin position="169"/>
        <end position="180"/>
    </location>
</feature>
<feature type="region of interest" description="Disordered" evidence="1">
    <location>
        <begin position="75"/>
        <end position="189"/>
    </location>
</feature>
<accession>A0AAV1CGC6</accession>
<dbReference type="Pfam" id="PF03372">
    <property type="entry name" value="Exo_endo_phos"/>
    <property type="match status" value="1"/>
</dbReference>
<name>A0AAV1CGC6_OLDCO</name>
<dbReference type="SUPFAM" id="SSF56219">
    <property type="entry name" value="DNase I-like"/>
    <property type="match status" value="1"/>
</dbReference>
<evidence type="ECO:0000313" key="4">
    <source>
        <dbReference type="Proteomes" id="UP001161247"/>
    </source>
</evidence>
<feature type="compositionally biased region" description="Polar residues" evidence="1">
    <location>
        <begin position="420"/>
        <end position="430"/>
    </location>
</feature>
<organism evidence="3 4">
    <name type="scientific">Oldenlandia corymbosa var. corymbosa</name>
    <dbReference type="NCBI Taxonomy" id="529605"/>
    <lineage>
        <taxon>Eukaryota</taxon>
        <taxon>Viridiplantae</taxon>
        <taxon>Streptophyta</taxon>
        <taxon>Embryophyta</taxon>
        <taxon>Tracheophyta</taxon>
        <taxon>Spermatophyta</taxon>
        <taxon>Magnoliopsida</taxon>
        <taxon>eudicotyledons</taxon>
        <taxon>Gunneridae</taxon>
        <taxon>Pentapetalae</taxon>
        <taxon>asterids</taxon>
        <taxon>lamiids</taxon>
        <taxon>Gentianales</taxon>
        <taxon>Rubiaceae</taxon>
        <taxon>Rubioideae</taxon>
        <taxon>Spermacoceae</taxon>
        <taxon>Hedyotis-Oldenlandia complex</taxon>
        <taxon>Oldenlandia</taxon>
    </lineage>
</organism>
<gene>
    <name evidence="3" type="ORF">OLC1_LOCUS5633</name>
</gene>
<dbReference type="GO" id="GO:0000175">
    <property type="term" value="F:3'-5'-RNA exonuclease activity"/>
    <property type="evidence" value="ECO:0007669"/>
    <property type="project" value="TreeGrafter"/>
</dbReference>
<dbReference type="InterPro" id="IPR005135">
    <property type="entry name" value="Endo/exonuclease/phosphatase"/>
</dbReference>
<proteinExistence type="predicted"/>
<feature type="region of interest" description="Disordered" evidence="1">
    <location>
        <begin position="37"/>
        <end position="61"/>
    </location>
</feature>
<feature type="compositionally biased region" description="Polar residues" evidence="1">
    <location>
        <begin position="446"/>
        <end position="455"/>
    </location>
</feature>
<protein>
    <submittedName>
        <fullName evidence="3">OLC1v1030223C2</fullName>
    </submittedName>
</protein>
<dbReference type="Proteomes" id="UP001161247">
    <property type="component" value="Chromosome 2"/>
</dbReference>
<feature type="compositionally biased region" description="Basic and acidic residues" evidence="1">
    <location>
        <begin position="47"/>
        <end position="61"/>
    </location>
</feature>
<feature type="compositionally biased region" description="Pro residues" evidence="1">
    <location>
        <begin position="109"/>
        <end position="128"/>
    </location>
</feature>
<dbReference type="InterPro" id="IPR036691">
    <property type="entry name" value="Endo/exonu/phosph_ase_sf"/>
</dbReference>
<reference evidence="3" key="1">
    <citation type="submission" date="2023-03" db="EMBL/GenBank/DDBJ databases">
        <authorList>
            <person name="Julca I."/>
        </authorList>
    </citation>
    <scope>NUCLEOTIDE SEQUENCE</scope>
</reference>
<evidence type="ECO:0000259" key="2">
    <source>
        <dbReference type="Pfam" id="PF03372"/>
    </source>
</evidence>
<dbReference type="Gene3D" id="3.60.10.10">
    <property type="entry name" value="Endonuclease/exonuclease/phosphatase"/>
    <property type="match status" value="2"/>
</dbReference>
<dbReference type="AlphaFoldDB" id="A0AAV1CGC6"/>